<proteinExistence type="predicted"/>
<evidence type="ECO:0000313" key="1">
    <source>
        <dbReference type="EMBL" id="KAF9687757.1"/>
    </source>
</evidence>
<protein>
    <submittedName>
        <fullName evidence="1">Uncharacterized protein</fullName>
    </submittedName>
</protein>
<organism evidence="1 2">
    <name type="scientific">Salix dunnii</name>
    <dbReference type="NCBI Taxonomy" id="1413687"/>
    <lineage>
        <taxon>Eukaryota</taxon>
        <taxon>Viridiplantae</taxon>
        <taxon>Streptophyta</taxon>
        <taxon>Embryophyta</taxon>
        <taxon>Tracheophyta</taxon>
        <taxon>Spermatophyta</taxon>
        <taxon>Magnoliopsida</taxon>
        <taxon>eudicotyledons</taxon>
        <taxon>Gunneridae</taxon>
        <taxon>Pentapetalae</taxon>
        <taxon>rosids</taxon>
        <taxon>fabids</taxon>
        <taxon>Malpighiales</taxon>
        <taxon>Salicaceae</taxon>
        <taxon>Saliceae</taxon>
        <taxon>Salix</taxon>
    </lineage>
</organism>
<dbReference type="AlphaFoldDB" id="A0A835N7J5"/>
<keyword evidence="2" id="KW-1185">Reference proteome</keyword>
<sequence>MVETRSGAVLEASPSEVQGSARIIQQQIDENVKAIASTTMRMEAKFEALLALIEERPPQIGIQSHPVLPRAGMPIGEVMEPRAIRQPMDANLHPIGRNGMD</sequence>
<reference evidence="1 2" key="1">
    <citation type="submission" date="2020-10" db="EMBL/GenBank/DDBJ databases">
        <title>Plant Genome Project.</title>
        <authorList>
            <person name="Zhang R.-G."/>
        </authorList>
    </citation>
    <scope>NUCLEOTIDE SEQUENCE [LARGE SCALE GENOMIC DNA]</scope>
    <source>
        <strain evidence="1">FAFU-HL-1</strain>
        <tissue evidence="1">Leaf</tissue>
    </source>
</reference>
<dbReference type="Proteomes" id="UP000657918">
    <property type="component" value="Unassembled WGS sequence"/>
</dbReference>
<dbReference type="EMBL" id="JADGMS010000002">
    <property type="protein sequence ID" value="KAF9687757.1"/>
    <property type="molecule type" value="Genomic_DNA"/>
</dbReference>
<accession>A0A835N7J5</accession>
<evidence type="ECO:0000313" key="2">
    <source>
        <dbReference type="Proteomes" id="UP000657918"/>
    </source>
</evidence>
<comment type="caution">
    <text evidence="1">The sequence shown here is derived from an EMBL/GenBank/DDBJ whole genome shotgun (WGS) entry which is preliminary data.</text>
</comment>
<name>A0A835N7J5_9ROSI</name>
<gene>
    <name evidence="1" type="ORF">SADUNF_Sadunf02G0126200</name>
</gene>